<dbReference type="InterPro" id="IPR001509">
    <property type="entry name" value="Epimerase_deHydtase"/>
</dbReference>
<dbReference type="OrthoDB" id="9801056at2"/>
<dbReference type="Proteomes" id="UP000321638">
    <property type="component" value="Unassembled WGS sequence"/>
</dbReference>
<dbReference type="InterPro" id="IPR036291">
    <property type="entry name" value="NAD(P)-bd_dom_sf"/>
</dbReference>
<dbReference type="PANTHER" id="PTHR43245:SF54">
    <property type="entry name" value="BLL0593 PROTEIN"/>
    <property type="match status" value="1"/>
</dbReference>
<dbReference type="RefSeq" id="WP_147845851.1">
    <property type="nucleotide sequence ID" value="NZ_VDUZ01000004.1"/>
</dbReference>
<name>A0A5C8PSZ3_9HYPH</name>
<dbReference type="InterPro" id="IPR050177">
    <property type="entry name" value="Lipid_A_modif_metabolic_enz"/>
</dbReference>
<organism evidence="2 3">
    <name type="scientific">Vineibacter terrae</name>
    <dbReference type="NCBI Taxonomy" id="2586908"/>
    <lineage>
        <taxon>Bacteria</taxon>
        <taxon>Pseudomonadati</taxon>
        <taxon>Pseudomonadota</taxon>
        <taxon>Alphaproteobacteria</taxon>
        <taxon>Hyphomicrobiales</taxon>
        <taxon>Vineibacter</taxon>
    </lineage>
</organism>
<evidence type="ECO:0000313" key="3">
    <source>
        <dbReference type="Proteomes" id="UP000321638"/>
    </source>
</evidence>
<dbReference type="SUPFAM" id="SSF51735">
    <property type="entry name" value="NAD(P)-binding Rossmann-fold domains"/>
    <property type="match status" value="1"/>
</dbReference>
<dbReference type="Pfam" id="PF01370">
    <property type="entry name" value="Epimerase"/>
    <property type="match status" value="1"/>
</dbReference>
<dbReference type="AlphaFoldDB" id="A0A5C8PSZ3"/>
<sequence length="312" mass="34303">MRVLLTGSSGWLGRALAPLLQAQGHEVIGFDPVPSAHTTIVGSVADRALVRAVIADGRVQAIIHGGALHKPHVERHAPDDFIAVNVSGTLNLLAEAVAQGVERFVFTSTTSLMISRRIRAGREGGARRAEWLTEAMQPAPRNIYGVSKLSAEHLCRLYHEQHGLPMVVLRTGRFFPEADDMAHVIRQSDANTKANELLYRRLTVDDAARAHVMALDRAPAIGFDVFIISAPPPFVPDDCEALINDAPRVVARYFPDYPAIYARLGWTMFDSIDRVYDPSHAARRLGFTCRTGFREMLAGLTRGRAAALQRRS</sequence>
<evidence type="ECO:0000313" key="2">
    <source>
        <dbReference type="EMBL" id="TXL80436.1"/>
    </source>
</evidence>
<dbReference type="EMBL" id="VDUZ01000004">
    <property type="protein sequence ID" value="TXL80436.1"/>
    <property type="molecule type" value="Genomic_DNA"/>
</dbReference>
<evidence type="ECO:0000259" key="1">
    <source>
        <dbReference type="Pfam" id="PF01370"/>
    </source>
</evidence>
<proteinExistence type="predicted"/>
<dbReference type="Gene3D" id="3.40.50.720">
    <property type="entry name" value="NAD(P)-binding Rossmann-like Domain"/>
    <property type="match status" value="1"/>
</dbReference>
<keyword evidence="3" id="KW-1185">Reference proteome</keyword>
<dbReference type="CDD" id="cd08946">
    <property type="entry name" value="SDR_e"/>
    <property type="match status" value="1"/>
</dbReference>
<comment type="caution">
    <text evidence="2">The sequence shown here is derived from an EMBL/GenBank/DDBJ whole genome shotgun (WGS) entry which is preliminary data.</text>
</comment>
<reference evidence="2 3" key="1">
    <citation type="submission" date="2019-06" db="EMBL/GenBank/DDBJ databases">
        <title>New taxonomy in bacterial strain CC-CFT640, isolated from vineyard.</title>
        <authorList>
            <person name="Lin S.-Y."/>
            <person name="Tsai C.-F."/>
            <person name="Young C.-C."/>
        </authorList>
    </citation>
    <scope>NUCLEOTIDE SEQUENCE [LARGE SCALE GENOMIC DNA]</scope>
    <source>
        <strain evidence="2 3">CC-CFT640</strain>
    </source>
</reference>
<feature type="domain" description="NAD-dependent epimerase/dehydratase" evidence="1">
    <location>
        <begin position="3"/>
        <end position="217"/>
    </location>
</feature>
<accession>A0A5C8PSZ3</accession>
<gene>
    <name evidence="2" type="ORF">FHP25_05255</name>
</gene>
<dbReference type="PANTHER" id="PTHR43245">
    <property type="entry name" value="BIFUNCTIONAL POLYMYXIN RESISTANCE PROTEIN ARNA"/>
    <property type="match status" value="1"/>
</dbReference>
<protein>
    <submittedName>
        <fullName evidence="2">NAD(P)-dependent oxidoreductase</fullName>
    </submittedName>
</protein>